<evidence type="ECO:0000313" key="1">
    <source>
        <dbReference type="EMBL" id="MCH6169447.1"/>
    </source>
</evidence>
<comment type="caution">
    <text evidence="1">The sequence shown here is derived from an EMBL/GenBank/DDBJ whole genome shotgun (WGS) entry which is preliminary data.</text>
</comment>
<reference evidence="1 2" key="1">
    <citation type="submission" date="2022-03" db="EMBL/GenBank/DDBJ databases">
        <title>Pseudonocardia alaer sp. nov., a novel actinomycete isolated from reed forest soil.</title>
        <authorList>
            <person name="Wang L."/>
        </authorList>
    </citation>
    <scope>NUCLEOTIDE SEQUENCE [LARGE SCALE GENOMIC DNA]</scope>
    <source>
        <strain evidence="1 2">Y-16303</strain>
    </source>
</reference>
<proteinExistence type="predicted"/>
<evidence type="ECO:0000313" key="2">
    <source>
        <dbReference type="Proteomes" id="UP001299970"/>
    </source>
</evidence>
<dbReference type="SUPFAM" id="SSF47413">
    <property type="entry name" value="lambda repressor-like DNA-binding domains"/>
    <property type="match status" value="1"/>
</dbReference>
<dbReference type="CDD" id="cd00093">
    <property type="entry name" value="HTH_XRE"/>
    <property type="match status" value="1"/>
</dbReference>
<keyword evidence="2" id="KW-1185">Reference proteome</keyword>
<sequence>MAEAGAEPLRSRMAVNRERQRELYGAPLGDRVRRLTSALGISQSRLARTLGISPAMLSQLVSARRVKIGDPAVLARLLLLDKRCHVVRTPLETRAVDALLAEVAQARWQWNEPRVPAQRGRREPPAGTAAAALRGIAEPARLAAAAAALGPGFPELAEVLRQAASRPGA</sequence>
<protein>
    <submittedName>
        <fullName evidence="1">Helix-turn-helix domain-containing protein</fullName>
    </submittedName>
</protein>
<dbReference type="Gene3D" id="1.10.260.40">
    <property type="entry name" value="lambda repressor-like DNA-binding domains"/>
    <property type="match status" value="1"/>
</dbReference>
<name>A0ABS9TLM9_9PSEU</name>
<accession>A0ABS9TLM9</accession>
<organism evidence="1 2">
    <name type="scientific">Pseudonocardia alaniniphila</name>
    <dbReference type="NCBI Taxonomy" id="75291"/>
    <lineage>
        <taxon>Bacteria</taxon>
        <taxon>Bacillati</taxon>
        <taxon>Actinomycetota</taxon>
        <taxon>Actinomycetes</taxon>
        <taxon>Pseudonocardiales</taxon>
        <taxon>Pseudonocardiaceae</taxon>
        <taxon>Pseudonocardia</taxon>
    </lineage>
</organism>
<gene>
    <name evidence="1" type="ORF">MMF94_27430</name>
</gene>
<dbReference type="EMBL" id="JAKXMK010000025">
    <property type="protein sequence ID" value="MCH6169447.1"/>
    <property type="molecule type" value="Genomic_DNA"/>
</dbReference>
<dbReference type="InterPro" id="IPR010982">
    <property type="entry name" value="Lambda_DNA-bd_dom_sf"/>
</dbReference>
<dbReference type="RefSeq" id="WP_241040088.1">
    <property type="nucleotide sequence ID" value="NZ_JAKXMK010000025.1"/>
</dbReference>
<dbReference type="Proteomes" id="UP001299970">
    <property type="component" value="Unassembled WGS sequence"/>
</dbReference>
<dbReference type="InterPro" id="IPR001387">
    <property type="entry name" value="Cro/C1-type_HTH"/>
</dbReference>